<comment type="caution">
    <text evidence="3">The sequence shown here is derived from an EMBL/GenBank/DDBJ whole genome shotgun (WGS) entry which is preliminary data.</text>
</comment>
<reference evidence="3" key="1">
    <citation type="journal article" date="2020" name="bioRxiv">
        <title>Comparative genomics of Chlamydomonas.</title>
        <authorList>
            <person name="Craig R.J."/>
            <person name="Hasan A.R."/>
            <person name="Ness R.W."/>
            <person name="Keightley P.D."/>
        </authorList>
    </citation>
    <scope>NUCLEOTIDE SEQUENCE</scope>
    <source>
        <strain evidence="3">CCAP 11/173</strain>
    </source>
</reference>
<evidence type="ECO:0000313" key="3">
    <source>
        <dbReference type="EMBL" id="KAG2436054.1"/>
    </source>
</evidence>
<dbReference type="SMART" id="SM00494">
    <property type="entry name" value="ChtBD2"/>
    <property type="match status" value="3"/>
</dbReference>
<dbReference type="InterPro" id="IPR002557">
    <property type="entry name" value="Chitin-bd_dom"/>
</dbReference>
<feature type="compositionally biased region" description="Basic residues" evidence="1">
    <location>
        <begin position="1808"/>
        <end position="1817"/>
    </location>
</feature>
<keyword evidence="4" id="KW-1185">Reference proteome</keyword>
<sequence>MEVDMAAASGLMAQDLDLAKTATDLVATRRSAQDVTQAASAIKAVITNVPSVLSKSSGLPSSFSADFGLFMNSAGTAGKFFIAAATADGPWKSEIISKISAAVPWLDIMTNAPAADEPGWLFRATIAVTNTSMGMRLATTAPLTIAGAISDRLGISGLGINPQKESGNALTSASVEIVAARGSGKIQKFAFAMGGGSFSIASLAAKLGLSVSGAATGITLSNPSLSIEVPDDATEPTSVEIALTVSGIPFLPGSTFDGVLVVQGSTFISIEITGDVPLFDGTCTANAFSLAVGTAARTLAASLTITCPDAFINGATASLTYDNGAISVVADSVFSYLDGALTINRITFSSGRNATYIAASASGGIASYVATVAFNVSRIPVNGKRPLSLSLTLPEANVGAVVRAIGPTADDLLPDFVKNVNLPALSLSTWDKVTGTGNRTNLTSLYRVTVGPHSTTGVYADFILDKIGLLIANVTMQKSLDIGAAVTTALPGVTLPFDVTGIIIIKEPYISVVSPRAPSRGVAPAGAKIGTVMGFGLQVPAILGNSMVYANMMLMDGNKTRVNTFEIGWVGDFTPVQYVTLRGALLRIQPGKGVIAIANGTLVTVDVAVVLQISPNKQFNLTAEARNVQVAQVLKTLFPSTPDLIVKVLDPVRFSYIAIGYDSVKKFTCEASPDLTGVPGLRELIQFLGFKQEDIKIRPKLNELAIEIAIIKTWELNLGSPFVGKSLLSFALALSQSGANTQFAASADFSAQLQLSFLEPEVIWFTLGATVAYDSLAPPPSVSFSIRAAVAATGNPFYIKGFPWIKIAYLGGEIGLTPMTVFPFVSLYKINFNAKGIVLSTNVEVAVLWDQPKADFGVLFSVSNFDLQGMLNEMGIRASLGPFNIQIRTAKFSFARRAIALPSGTTIPAGLLLQANMTFLSIDINFLVGIDTTGFELQLEVRDFLKSPIFDAIFNGAQAVLDALKINIKLRDQIRIDLIRVGLVLKTTRIAFRFGVKAYLFGLDINFDINLDTAQAPWDVVVKTLQDKFVEPITAACTKDTYVRGSGFVDRCPTGRERQGDFCYNNCPTDWTYGATGKLNICYQNCPPGYRDDGVGGTGLTCSQVACNPGQIWDGALLCWNACNSGYSYKATRCYQDCPGGWGDDAVGLSCVRNACDGGDEDNGAGMCYPQCRSGYSSNKLTMCIQSSCPDGYRNDPLSCWRDVSIYGKGCCCVYFFGWRCCGCGGGYTDDGCTCRRNADLIWKSTYDRGVGYAKYRTYIKSSYLNSAVSAVRSFSKRTQWRDAFPMVCASDKDYDGVAICYDKCRTGYTGAAFVCWQNCPAGKGLIDCGSYCAPQAAGSCANFIGATYQNCKNKYPQRRMVLDMMLSGNYTYEQMQAAADGDHTVFKGSAWDPKTVEIIHYTSHTGREAATHAGLLHPETTRIPKTKARVHLEDAQVVEEEWEEVEVDHPHYDGTTTADSWQHVRIMHEHLSVVDAMLNDDGSSRHSSEDEGSGVRVVRMLQSGASPPPPGAGCKKTDTTPQCWCVGKAYGIYADPAGKNNRYVICAADTGILQTCPGTQVFSATLKLCTSAANAAAPSPPPANPNQKPPLPAKTCTGRDDGIYFQDSRDNTTAYKCEGGDIVLDFCPDDYVLDESTGKCKIPDYKPPGQLAPCQDPDCFCADKKKGNYTDVLRGNTRRYISCRGNKGRWRKCGQDSVFDSKTLQCGFLPPNATTPIKGCKDVDCFCVGRADGVYVNPWSNQTGINCNYQMPSIIPCSDGFDFVITKQPYCQPKDAEPFTGTLPPLPPARNDSAPAPVPAGTGGGAGHRRHRRRGG</sequence>
<dbReference type="PANTHER" id="PTHR34859:SF2">
    <property type="entry name" value="LYSM DOMAIN-CONTAINING PROTEIN"/>
    <property type="match status" value="1"/>
</dbReference>
<proteinExistence type="predicted"/>
<evidence type="ECO:0000259" key="2">
    <source>
        <dbReference type="PROSITE" id="PS50940"/>
    </source>
</evidence>
<feature type="domain" description="Chitin-binding type-2" evidence="2">
    <location>
        <begin position="1594"/>
        <end position="1657"/>
    </location>
</feature>
<feature type="region of interest" description="Disordered" evidence="1">
    <location>
        <begin position="1777"/>
        <end position="1817"/>
    </location>
</feature>
<evidence type="ECO:0000313" key="4">
    <source>
        <dbReference type="Proteomes" id="UP000613740"/>
    </source>
</evidence>
<dbReference type="OrthoDB" id="528174at2759"/>
<name>A0A835T933_9CHLO</name>
<dbReference type="Proteomes" id="UP000613740">
    <property type="component" value="Unassembled WGS sequence"/>
</dbReference>
<dbReference type="EMBL" id="JAEHOD010000051">
    <property type="protein sequence ID" value="KAG2436054.1"/>
    <property type="molecule type" value="Genomic_DNA"/>
</dbReference>
<dbReference type="Pfam" id="PF01607">
    <property type="entry name" value="CBM_14"/>
    <property type="match status" value="2"/>
</dbReference>
<organism evidence="3 4">
    <name type="scientific">Chlamydomonas schloesseri</name>
    <dbReference type="NCBI Taxonomy" id="2026947"/>
    <lineage>
        <taxon>Eukaryota</taxon>
        <taxon>Viridiplantae</taxon>
        <taxon>Chlorophyta</taxon>
        <taxon>core chlorophytes</taxon>
        <taxon>Chlorophyceae</taxon>
        <taxon>CS clade</taxon>
        <taxon>Chlamydomonadales</taxon>
        <taxon>Chlamydomonadaceae</taxon>
        <taxon>Chlamydomonas</taxon>
    </lineage>
</organism>
<accession>A0A835T933</accession>
<dbReference type="GO" id="GO:0005576">
    <property type="term" value="C:extracellular region"/>
    <property type="evidence" value="ECO:0007669"/>
    <property type="project" value="InterPro"/>
</dbReference>
<evidence type="ECO:0000256" key="1">
    <source>
        <dbReference type="SAM" id="MobiDB-lite"/>
    </source>
</evidence>
<dbReference type="PANTHER" id="PTHR34859">
    <property type="entry name" value="UNNAMED PRODUCT"/>
    <property type="match status" value="1"/>
</dbReference>
<dbReference type="PROSITE" id="PS50940">
    <property type="entry name" value="CHIT_BIND_II"/>
    <property type="match status" value="1"/>
</dbReference>
<dbReference type="SUPFAM" id="SSF57625">
    <property type="entry name" value="Invertebrate chitin-binding proteins"/>
    <property type="match status" value="1"/>
</dbReference>
<dbReference type="GO" id="GO:0008061">
    <property type="term" value="F:chitin binding"/>
    <property type="evidence" value="ECO:0007669"/>
    <property type="project" value="InterPro"/>
</dbReference>
<protein>
    <recommendedName>
        <fullName evidence="2">Chitin-binding type-2 domain-containing protein</fullName>
    </recommendedName>
</protein>
<dbReference type="InterPro" id="IPR036508">
    <property type="entry name" value="Chitin-bd_dom_sf"/>
</dbReference>
<gene>
    <name evidence="3" type="ORF">HYH02_011765</name>
</gene>